<reference evidence="1" key="1">
    <citation type="submission" date="2019-04" db="EMBL/GenBank/DDBJ databases">
        <title>Microbes associate with the intestines of laboratory mice.</title>
        <authorList>
            <person name="Navarre W."/>
            <person name="Wong E."/>
            <person name="Huang K."/>
            <person name="Tropini C."/>
            <person name="Ng K."/>
            <person name="Yu B."/>
        </authorList>
    </citation>
    <scope>NUCLEOTIDE SEQUENCE</scope>
    <source>
        <strain evidence="1">NM04_E33</strain>
    </source>
</reference>
<keyword evidence="2" id="KW-1185">Reference proteome</keyword>
<sequence length="157" mass="17970">MKTDPLESIMTLREWHDYTANFSLKSYRESLQRKLSALDVIGMTEGSVTPEKLRLVAIIDKLADRVLFGGEEKPRSLEEYSDEELGAEIQRRELLRLEAERKAARICGNCRHVFQIPEIADKSFCGARTSVSRGITRNYSVMPEQKACVKFCSRHES</sequence>
<gene>
    <name evidence="1" type="ORF">E5331_05125</name>
</gene>
<name>A0AC61RJ21_9BACT</name>
<proteinExistence type="predicted"/>
<organism evidence="1 2">
    <name type="scientific">Lepagella muris</name>
    <dbReference type="NCBI Taxonomy" id="3032870"/>
    <lineage>
        <taxon>Bacteria</taxon>
        <taxon>Pseudomonadati</taxon>
        <taxon>Bacteroidota</taxon>
        <taxon>Bacteroidia</taxon>
        <taxon>Bacteroidales</taxon>
        <taxon>Muribaculaceae</taxon>
        <taxon>Lepagella</taxon>
    </lineage>
</organism>
<accession>A0AC61RJ21</accession>
<dbReference type="EMBL" id="SRYB01000005">
    <property type="protein sequence ID" value="TGY79759.1"/>
    <property type="molecule type" value="Genomic_DNA"/>
</dbReference>
<dbReference type="Proteomes" id="UP000306319">
    <property type="component" value="Unassembled WGS sequence"/>
</dbReference>
<protein>
    <submittedName>
        <fullName evidence="1">Uncharacterized protein</fullName>
    </submittedName>
</protein>
<evidence type="ECO:0000313" key="1">
    <source>
        <dbReference type="EMBL" id="TGY79759.1"/>
    </source>
</evidence>
<comment type="caution">
    <text evidence="1">The sequence shown here is derived from an EMBL/GenBank/DDBJ whole genome shotgun (WGS) entry which is preliminary data.</text>
</comment>
<evidence type="ECO:0000313" key="2">
    <source>
        <dbReference type="Proteomes" id="UP000306319"/>
    </source>
</evidence>